<dbReference type="GO" id="GO:0046503">
    <property type="term" value="P:glycerolipid catabolic process"/>
    <property type="evidence" value="ECO:0007669"/>
    <property type="project" value="TreeGrafter"/>
</dbReference>
<evidence type="ECO:0000313" key="2">
    <source>
        <dbReference type="EMBL" id="GAT65755.1"/>
    </source>
</evidence>
<dbReference type="Proteomes" id="UP000077701">
    <property type="component" value="Unassembled WGS sequence"/>
</dbReference>
<evidence type="ECO:0000259" key="1">
    <source>
        <dbReference type="Pfam" id="PF00561"/>
    </source>
</evidence>
<dbReference type="RefSeq" id="WP_068895477.1">
    <property type="nucleotide sequence ID" value="NZ_BDCX01000003.1"/>
</dbReference>
<dbReference type="Gene3D" id="3.40.50.1820">
    <property type="entry name" value="alpha/beta hydrolase"/>
    <property type="match status" value="1"/>
</dbReference>
<proteinExistence type="predicted"/>
<dbReference type="GO" id="GO:0004806">
    <property type="term" value="F:triacylglycerol lipase activity"/>
    <property type="evidence" value="ECO:0007669"/>
    <property type="project" value="TreeGrafter"/>
</dbReference>
<name>A0A161LI36_9ACTN</name>
<reference evidence="2 3" key="1">
    <citation type="journal article" date="2016" name="Genome Announc.">
        <title>Draft Genome Sequence of Planomonospora sphaerica JCM9374, a Rare Actinomycete.</title>
        <authorList>
            <person name="Dohra H."/>
            <person name="Suzuki T."/>
            <person name="Inoue Y."/>
            <person name="Kodani S."/>
        </authorList>
    </citation>
    <scope>NUCLEOTIDE SEQUENCE [LARGE SCALE GENOMIC DNA]</scope>
    <source>
        <strain evidence="2 3">JCM 9374</strain>
    </source>
</reference>
<dbReference type="EMBL" id="BDCX01000003">
    <property type="protein sequence ID" value="GAT65755.1"/>
    <property type="molecule type" value="Genomic_DNA"/>
</dbReference>
<evidence type="ECO:0000313" key="3">
    <source>
        <dbReference type="Proteomes" id="UP000077701"/>
    </source>
</evidence>
<accession>A0A161LI36</accession>
<organism evidence="2 3">
    <name type="scientific">Planomonospora sphaerica</name>
    <dbReference type="NCBI Taxonomy" id="161355"/>
    <lineage>
        <taxon>Bacteria</taxon>
        <taxon>Bacillati</taxon>
        <taxon>Actinomycetota</taxon>
        <taxon>Actinomycetes</taxon>
        <taxon>Streptosporangiales</taxon>
        <taxon>Streptosporangiaceae</taxon>
        <taxon>Planomonospora</taxon>
    </lineage>
</organism>
<keyword evidence="2" id="KW-0378">Hydrolase</keyword>
<dbReference type="AlphaFoldDB" id="A0A161LI36"/>
<dbReference type="InterPro" id="IPR000073">
    <property type="entry name" value="AB_hydrolase_1"/>
</dbReference>
<feature type="domain" description="AB hydrolase-1" evidence="1">
    <location>
        <begin position="25"/>
        <end position="151"/>
    </location>
</feature>
<dbReference type="InterPro" id="IPR029058">
    <property type="entry name" value="AB_hydrolase_fold"/>
</dbReference>
<dbReference type="PANTHER" id="PTHR43433:SF5">
    <property type="entry name" value="AB HYDROLASE-1 DOMAIN-CONTAINING PROTEIN"/>
    <property type="match status" value="1"/>
</dbReference>
<comment type="caution">
    <text evidence="2">The sequence shown here is derived from an EMBL/GenBank/DDBJ whole genome shotgun (WGS) entry which is preliminary data.</text>
</comment>
<dbReference type="Pfam" id="PF00561">
    <property type="entry name" value="Abhydrolase_1"/>
    <property type="match status" value="1"/>
</dbReference>
<dbReference type="OrthoDB" id="3210164at2"/>
<reference evidence="3" key="2">
    <citation type="submission" date="2016-04" db="EMBL/GenBank/DDBJ databases">
        <title>Planomonospora sphaerica JCM9374 whole genome shotgun sequence.</title>
        <authorList>
            <person name="Suzuki T."/>
            <person name="Dohra H."/>
            <person name="Kodani S."/>
        </authorList>
    </citation>
    <scope>NUCLEOTIDE SEQUENCE [LARGE SCALE GENOMIC DNA]</scope>
    <source>
        <strain evidence="3">JCM 9374</strain>
    </source>
</reference>
<keyword evidence="3" id="KW-1185">Reference proteome</keyword>
<sequence>MNDVQIRTLQVPGANLHHEIRGSGPLLLMIPGAPADAGALSGLAAALSTRYTVITYDQRGLSRSPLTGPARDQDVAVFTEDAHRLLTAHGGGPAYVLGNSGGALTALDLVARHPEQVRALVAHEPPIPEILPDRERWRAVFQNVQDTYHAEGPGAAMQKFLTTIEGEPSGPPQMPDFSQMPPEALEMMGRIQGNIDFFLAHVLLPVLRFVPDLSALRSAAARIAVGVGAASPDGLPSRSALALAERLGTEPIEFPGDHQGLTLDATTSAEIVHDAFTRLTRDAVAPAEVM</sequence>
<protein>
    <submittedName>
        <fullName evidence="2">Alpha/beta hydrolase</fullName>
    </submittedName>
</protein>
<dbReference type="STRING" id="161355.PS9374_01395"/>
<dbReference type="PANTHER" id="PTHR43433">
    <property type="entry name" value="HYDROLASE, ALPHA/BETA FOLD FAMILY PROTEIN"/>
    <property type="match status" value="1"/>
</dbReference>
<dbReference type="InterPro" id="IPR050471">
    <property type="entry name" value="AB_hydrolase"/>
</dbReference>
<dbReference type="SUPFAM" id="SSF53474">
    <property type="entry name" value="alpha/beta-Hydrolases"/>
    <property type="match status" value="1"/>
</dbReference>
<gene>
    <name evidence="2" type="ORF">PS9374_01395</name>
</gene>